<name>A0A4Y9Z9H1_9AGAM</name>
<proteinExistence type="predicted"/>
<feature type="region of interest" description="Disordered" evidence="1">
    <location>
        <begin position="46"/>
        <end position="71"/>
    </location>
</feature>
<keyword evidence="3" id="KW-1185">Reference proteome</keyword>
<dbReference type="Gene3D" id="3.90.1200.10">
    <property type="match status" value="1"/>
</dbReference>
<dbReference type="EMBL" id="SEOQ01000100">
    <property type="protein sequence ID" value="TFY70468.1"/>
    <property type="molecule type" value="Genomic_DNA"/>
</dbReference>
<gene>
    <name evidence="2" type="ORF">EVG20_g2535</name>
</gene>
<evidence type="ECO:0008006" key="4">
    <source>
        <dbReference type="Google" id="ProtNLM"/>
    </source>
</evidence>
<dbReference type="Proteomes" id="UP000298327">
    <property type="component" value="Unassembled WGS sequence"/>
</dbReference>
<dbReference type="AlphaFoldDB" id="A0A4Y9Z9H1"/>
<protein>
    <recommendedName>
        <fullName evidence="4">Aminoglycoside phosphotransferase domain-containing protein</fullName>
    </recommendedName>
</protein>
<accession>A0A4Y9Z9H1</accession>
<evidence type="ECO:0000313" key="3">
    <source>
        <dbReference type="Proteomes" id="UP000298327"/>
    </source>
</evidence>
<sequence>MDANYRDYLPFDFANYLFSLTQSHWTAQELSGGNANHVVRAVQTRPRPPANPVIPNHGLPAAATGDDSDNGQASNIARRILTYRTIVLKQAPPYFAKFPDFAFSQRRQFVEAQALRLFRADRHLSDVLTRNPSIDVPLLLHHDEAQHVLIQSDLGSHMTLDKFLACPSTTAESAAVAGRHLGQFLADLHHAYDSDSNALAPGSDLHASLANEDAETVMQGVIANATRFMKAAGVSDYEELGERALQHWMGRKKTAFSQGDIWFGTIMVDPSAGWDSDAPALKICDWEFAGPNEPAADIAQLGAYLHLSSLSSLRTTPSLPVLDVFSSSLYTLYSTSSPPFRTVHEMREFQRSVLIMHGWELVNAAAWRHGLWCDCPGAEVKCEHIKAMIWEGVKLLRAVGQPDDEMEEMLGENVHWFSAFWRSMDDRLVSLG</sequence>
<comment type="caution">
    <text evidence="2">The sequence shown here is derived from an EMBL/GenBank/DDBJ whole genome shotgun (WGS) entry which is preliminary data.</text>
</comment>
<dbReference type="InterPro" id="IPR011009">
    <property type="entry name" value="Kinase-like_dom_sf"/>
</dbReference>
<organism evidence="2 3">
    <name type="scientific">Dentipellis fragilis</name>
    <dbReference type="NCBI Taxonomy" id="205917"/>
    <lineage>
        <taxon>Eukaryota</taxon>
        <taxon>Fungi</taxon>
        <taxon>Dikarya</taxon>
        <taxon>Basidiomycota</taxon>
        <taxon>Agaricomycotina</taxon>
        <taxon>Agaricomycetes</taxon>
        <taxon>Russulales</taxon>
        <taxon>Hericiaceae</taxon>
        <taxon>Dentipellis</taxon>
    </lineage>
</organism>
<evidence type="ECO:0000256" key="1">
    <source>
        <dbReference type="SAM" id="MobiDB-lite"/>
    </source>
</evidence>
<dbReference type="Gene3D" id="3.30.200.20">
    <property type="entry name" value="Phosphorylase Kinase, domain 1"/>
    <property type="match status" value="1"/>
</dbReference>
<evidence type="ECO:0000313" key="2">
    <source>
        <dbReference type="EMBL" id="TFY70468.1"/>
    </source>
</evidence>
<reference evidence="2 3" key="1">
    <citation type="submission" date="2019-02" db="EMBL/GenBank/DDBJ databases">
        <title>Genome sequencing of the rare red list fungi Dentipellis fragilis.</title>
        <authorList>
            <person name="Buettner E."/>
            <person name="Kellner H."/>
        </authorList>
    </citation>
    <scope>NUCLEOTIDE SEQUENCE [LARGE SCALE GENOMIC DNA]</scope>
    <source>
        <strain evidence="2 3">DSM 105465</strain>
    </source>
</reference>
<dbReference type="SUPFAM" id="SSF56112">
    <property type="entry name" value="Protein kinase-like (PK-like)"/>
    <property type="match status" value="1"/>
</dbReference>
<dbReference type="OrthoDB" id="25129at2759"/>